<dbReference type="InterPro" id="IPR011009">
    <property type="entry name" value="Kinase-like_dom_sf"/>
</dbReference>
<dbReference type="SUPFAM" id="SSF56112">
    <property type="entry name" value="Protein kinase-like (PK-like)"/>
    <property type="match status" value="1"/>
</dbReference>
<dbReference type="OrthoDB" id="1405469at2759"/>
<accession>A0A1X7VVU6</accession>
<dbReference type="Pfam" id="PF00069">
    <property type="entry name" value="Pkinase"/>
    <property type="match status" value="1"/>
</dbReference>
<feature type="compositionally biased region" description="Polar residues" evidence="1">
    <location>
        <begin position="194"/>
        <end position="209"/>
    </location>
</feature>
<dbReference type="SMART" id="SM00220">
    <property type="entry name" value="S_TKc"/>
    <property type="match status" value="1"/>
</dbReference>
<evidence type="ECO:0000313" key="3">
    <source>
        <dbReference type="EnsemblMetazoa" id="Aqu2.1.43528_001"/>
    </source>
</evidence>
<dbReference type="InterPro" id="IPR000719">
    <property type="entry name" value="Prot_kinase_dom"/>
</dbReference>
<evidence type="ECO:0000256" key="1">
    <source>
        <dbReference type="SAM" id="MobiDB-lite"/>
    </source>
</evidence>
<dbReference type="eggNOG" id="ENOG502QVUZ">
    <property type="taxonomic scope" value="Eukaryota"/>
</dbReference>
<dbReference type="GO" id="GO:0004672">
    <property type="term" value="F:protein kinase activity"/>
    <property type="evidence" value="ECO:0007669"/>
    <property type="project" value="InterPro"/>
</dbReference>
<feature type="region of interest" description="Disordered" evidence="1">
    <location>
        <begin position="73"/>
        <end position="102"/>
    </location>
</feature>
<evidence type="ECO:0000259" key="2">
    <source>
        <dbReference type="PROSITE" id="PS50011"/>
    </source>
</evidence>
<dbReference type="EnsemblMetazoa" id="Aqu2.1.43528_001">
    <property type="protein sequence ID" value="Aqu2.1.43528_001"/>
    <property type="gene ID" value="Aqu2.1.43528"/>
</dbReference>
<dbReference type="InterPro" id="IPR051511">
    <property type="entry name" value="MitoQC_Scaffold_Kinases"/>
</dbReference>
<dbReference type="STRING" id="400682.A0A1X7VVU6"/>
<dbReference type="PANTHER" id="PTHR22972:SF8">
    <property type="entry name" value="PROTEIN KINASE DOMAIN-CONTAINING PROTEIN"/>
    <property type="match status" value="1"/>
</dbReference>
<feature type="domain" description="Protein kinase" evidence="2">
    <location>
        <begin position="304"/>
        <end position="627"/>
    </location>
</feature>
<protein>
    <recommendedName>
        <fullName evidence="2">Protein kinase domain-containing protein</fullName>
    </recommendedName>
</protein>
<dbReference type="InParanoid" id="A0A1X7VVU6"/>
<feature type="region of interest" description="Disordered" evidence="1">
    <location>
        <begin position="157"/>
        <end position="212"/>
    </location>
</feature>
<dbReference type="PROSITE" id="PS50011">
    <property type="entry name" value="PROTEIN_KINASE_DOM"/>
    <property type="match status" value="1"/>
</dbReference>
<name>A0A1X7VVU6_AMPQE</name>
<dbReference type="PANTHER" id="PTHR22972">
    <property type="entry name" value="SERINE/THREONINE PROTEIN KINASE"/>
    <property type="match status" value="1"/>
</dbReference>
<sequence>MMSSSPNRVSCSQFRPNFWRPTICSYCCRPKTKHMNKSSTRTLQAIGHDEGDSSPEEFAIPRAATICTSALRGRRQLSEPPSDMLRDISLSPLPPARSQTVDSKQVGVVKPYAVVDLHETLKQIQSQDHFLRPRVGSCGTVFLYDATKRRIEAPLALQRRERKERKSIVPKRKAPPPPVTRSPGHAYGGRAKKNTLTTGNRMSRSSSVPTPLITDAEEEVHNSSVFIPLNDVSKSKEKSPPCKPPRTQSTYMSFDEVAIGAKTACSDYEPLHRFSQQNSPSGTMRSSITATISSDVAIASLSLLHQFQELFDDTLGNIASRHFEELTSTDQHLQDMNWSDITDSVDLKNKHQLYFHMQPISLEPLDRDRHRTELSIAKTLTPHLNLSLPRGTLQQAPVDYIEFLPDAKEYVVRDTSCLPDKVPLEKILPLWNKSLSEEEYMQAVLLILVQVLRGLNYLYNNGIVHRDIGIESLLAWTYRSSADHCIIKLKNFTYALHRPGPISATTFVFAYDELSWLGGVESHLPPEIVDTPSNVNTLDYSHTDSFAVGCLIHELMTGTSPFDKDPQLVYKTYTHDDLPSISNEIKVSVYLETLTYLLLSRDPLKRLGLGDALLLTQSMLWLPHSWLECSLPKTDIENHLLFLKGKTIAQIAQQDAQDLLALETVLKADFLATCDSSRLVRALAVMNNKMNEQRSSKSQ</sequence>
<organism evidence="3">
    <name type="scientific">Amphimedon queenslandica</name>
    <name type="common">Sponge</name>
    <dbReference type="NCBI Taxonomy" id="400682"/>
    <lineage>
        <taxon>Eukaryota</taxon>
        <taxon>Metazoa</taxon>
        <taxon>Porifera</taxon>
        <taxon>Demospongiae</taxon>
        <taxon>Heteroscleromorpha</taxon>
        <taxon>Haplosclerida</taxon>
        <taxon>Niphatidae</taxon>
        <taxon>Amphimedon</taxon>
    </lineage>
</organism>
<dbReference type="Gene3D" id="1.10.510.10">
    <property type="entry name" value="Transferase(Phosphotransferase) domain 1"/>
    <property type="match status" value="1"/>
</dbReference>
<dbReference type="AlphaFoldDB" id="A0A1X7VVU6"/>
<dbReference type="GO" id="GO:0005524">
    <property type="term" value="F:ATP binding"/>
    <property type="evidence" value="ECO:0007669"/>
    <property type="project" value="InterPro"/>
</dbReference>
<feature type="compositionally biased region" description="Basic and acidic residues" evidence="1">
    <location>
        <begin position="157"/>
        <end position="167"/>
    </location>
</feature>
<proteinExistence type="predicted"/>
<reference evidence="3" key="1">
    <citation type="submission" date="2017-05" db="UniProtKB">
        <authorList>
            <consortium name="EnsemblMetazoa"/>
        </authorList>
    </citation>
    <scope>IDENTIFICATION</scope>
</reference>